<evidence type="ECO:0000313" key="2">
    <source>
        <dbReference type="EMBL" id="PWN29833.1"/>
    </source>
</evidence>
<reference evidence="2 3" key="1">
    <citation type="journal article" date="2018" name="Mol. Biol. Evol.">
        <title>Broad Genomic Sampling Reveals a Smut Pathogenic Ancestry of the Fungal Clade Ustilaginomycotina.</title>
        <authorList>
            <person name="Kijpornyongpan T."/>
            <person name="Mondo S.J."/>
            <person name="Barry K."/>
            <person name="Sandor L."/>
            <person name="Lee J."/>
            <person name="Lipzen A."/>
            <person name="Pangilinan J."/>
            <person name="LaButti K."/>
            <person name="Hainaut M."/>
            <person name="Henrissat B."/>
            <person name="Grigoriev I.V."/>
            <person name="Spatafora J.W."/>
            <person name="Aime M.C."/>
        </authorList>
    </citation>
    <scope>NUCLEOTIDE SEQUENCE [LARGE SCALE GENOMIC DNA]</scope>
    <source>
        <strain evidence="2 3">MCA 5214</strain>
    </source>
</reference>
<sequence length="311" mass="33085">MASSSSSSSTSSIFIPKTAIRKSERLGLARGRHRSNTPAASAAASKKATAEGSTQSPEERQNGFSAYNLPSKADGDEPSPLEQELRRVRIEESAEPPLSPPPPQHRPTGESTADVKRRLFGLSEGGGLAANSNPTSISPPLVLSTSPAKALGTSPPSRIGGPMSTALSLSLQSSHFAQQRDAVRQREVMRELEGMTGLGRRLGGWVPVIVEEQGESSVRTEGRGEADGEGEGELDFDDSAGVGEDFEFDFDDGDDGNEDDDGDEERRGEAAAWRLQQASENGEEWQGGGADVDHDDSVPDDEQVDDDDWPP</sequence>
<dbReference type="GeneID" id="37027390"/>
<dbReference type="Proteomes" id="UP000245884">
    <property type="component" value="Unassembled WGS sequence"/>
</dbReference>
<proteinExistence type="predicted"/>
<dbReference type="EMBL" id="KZ819663">
    <property type="protein sequence ID" value="PWN29833.1"/>
    <property type="molecule type" value="Genomic_DNA"/>
</dbReference>
<feature type="region of interest" description="Disordered" evidence="1">
    <location>
        <begin position="211"/>
        <end position="311"/>
    </location>
</feature>
<feature type="compositionally biased region" description="Acidic residues" evidence="1">
    <location>
        <begin position="298"/>
        <end position="311"/>
    </location>
</feature>
<feature type="compositionally biased region" description="Polar residues" evidence="1">
    <location>
        <begin position="130"/>
        <end position="147"/>
    </location>
</feature>
<gene>
    <name evidence="2" type="ORF">BDZ90DRAFT_230670</name>
</gene>
<keyword evidence="3" id="KW-1185">Reference proteome</keyword>
<feature type="region of interest" description="Disordered" evidence="1">
    <location>
        <begin position="1"/>
        <end position="165"/>
    </location>
</feature>
<feature type="compositionally biased region" description="Acidic residues" evidence="1">
    <location>
        <begin position="227"/>
        <end position="263"/>
    </location>
</feature>
<protein>
    <submittedName>
        <fullName evidence="2">Uncharacterized protein</fullName>
    </submittedName>
</protein>
<name>A0A316V0Y6_9BASI</name>
<feature type="compositionally biased region" description="Low complexity" evidence="1">
    <location>
        <begin position="1"/>
        <end position="12"/>
    </location>
</feature>
<dbReference type="AlphaFoldDB" id="A0A316V0Y6"/>
<evidence type="ECO:0000313" key="3">
    <source>
        <dbReference type="Proteomes" id="UP000245884"/>
    </source>
</evidence>
<accession>A0A316V0Y6</accession>
<organism evidence="2 3">
    <name type="scientific">Jaminaea rosea</name>
    <dbReference type="NCBI Taxonomy" id="1569628"/>
    <lineage>
        <taxon>Eukaryota</taxon>
        <taxon>Fungi</taxon>
        <taxon>Dikarya</taxon>
        <taxon>Basidiomycota</taxon>
        <taxon>Ustilaginomycotina</taxon>
        <taxon>Exobasidiomycetes</taxon>
        <taxon>Microstromatales</taxon>
        <taxon>Microstromatales incertae sedis</taxon>
        <taxon>Jaminaea</taxon>
    </lineage>
</organism>
<evidence type="ECO:0000256" key="1">
    <source>
        <dbReference type="SAM" id="MobiDB-lite"/>
    </source>
</evidence>
<dbReference type="RefSeq" id="XP_025364445.1">
    <property type="nucleotide sequence ID" value="XM_025505567.1"/>
</dbReference>
<feature type="compositionally biased region" description="Basic and acidic residues" evidence="1">
    <location>
        <begin position="83"/>
        <end position="92"/>
    </location>
</feature>